<reference evidence="3 4" key="1">
    <citation type="journal article" date="2023" name="ISME J.">
        <title>Cultivation and genomic characterization of novel and ubiquitous marine nitrite-oxidizing bacteria from the Nitrospirales.</title>
        <authorList>
            <person name="Mueller A.J."/>
            <person name="Daebeler A."/>
            <person name="Herbold C.W."/>
            <person name="Kirkegaard R.H."/>
            <person name="Daims H."/>
        </authorList>
    </citation>
    <scope>NUCLEOTIDE SEQUENCE [LARGE SCALE GENOMIC DNA]</scope>
    <source>
        <strain evidence="3 4">EB</strain>
    </source>
</reference>
<comment type="caution">
    <text evidence="3">The sequence shown here is derived from an EMBL/GenBank/DDBJ whole genome shotgun (WGS) entry which is preliminary data.</text>
</comment>
<keyword evidence="2" id="KW-0812">Transmembrane</keyword>
<sequence length="97" mass="10570">MINLSSGLEAGIAAAGLIFMLGLAVWLMFRRETGGEDSLFLKMIDPFDDETESPTPKPLLLPSNPGKALTNLSPTMSHGIENLNQNMRLAPLEHHVK</sequence>
<keyword evidence="4" id="KW-1185">Reference proteome</keyword>
<gene>
    <name evidence="3" type="ORF">PPG34_07525</name>
</gene>
<protein>
    <recommendedName>
        <fullName evidence="5">Cbb3-type cytochrome oxidase component FixQ</fullName>
    </recommendedName>
</protein>
<dbReference type="EMBL" id="JAQOUE010000001">
    <property type="protein sequence ID" value="MDT7042199.1"/>
    <property type="molecule type" value="Genomic_DNA"/>
</dbReference>
<dbReference type="RefSeq" id="WP_313832574.1">
    <property type="nucleotide sequence ID" value="NZ_JAQOUE010000001.1"/>
</dbReference>
<evidence type="ECO:0000256" key="1">
    <source>
        <dbReference type="SAM" id="MobiDB-lite"/>
    </source>
</evidence>
<evidence type="ECO:0008006" key="5">
    <source>
        <dbReference type="Google" id="ProtNLM"/>
    </source>
</evidence>
<organism evidence="3 4">
    <name type="scientific">Candidatus Nitronereus thalassa</name>
    <dbReference type="NCBI Taxonomy" id="3020898"/>
    <lineage>
        <taxon>Bacteria</taxon>
        <taxon>Pseudomonadati</taxon>
        <taxon>Nitrospirota</taxon>
        <taxon>Nitrospiria</taxon>
        <taxon>Nitrospirales</taxon>
        <taxon>Nitrospiraceae</taxon>
        <taxon>Candidatus Nitronereus</taxon>
    </lineage>
</organism>
<evidence type="ECO:0000313" key="3">
    <source>
        <dbReference type="EMBL" id="MDT7042199.1"/>
    </source>
</evidence>
<name>A0ABU3K744_9BACT</name>
<accession>A0ABU3K744</accession>
<keyword evidence="2" id="KW-1133">Transmembrane helix</keyword>
<feature type="transmembrane region" description="Helical" evidence="2">
    <location>
        <begin position="12"/>
        <end position="29"/>
    </location>
</feature>
<evidence type="ECO:0000313" key="4">
    <source>
        <dbReference type="Proteomes" id="UP001250932"/>
    </source>
</evidence>
<evidence type="ECO:0000256" key="2">
    <source>
        <dbReference type="SAM" id="Phobius"/>
    </source>
</evidence>
<dbReference type="Proteomes" id="UP001250932">
    <property type="component" value="Unassembled WGS sequence"/>
</dbReference>
<feature type="region of interest" description="Disordered" evidence="1">
    <location>
        <begin position="47"/>
        <end position="67"/>
    </location>
</feature>
<keyword evidence="2" id="KW-0472">Membrane</keyword>
<proteinExistence type="predicted"/>